<sequence>MSFVQIQCTRCKTMFRDRAGRLQDGYSRQCPCCEVVLFFADDAQHPFIKRAMRSARQARKEQREAEAIRIAAPPEPRAAPRSRSSSTGRARVHGRSE</sequence>
<gene>
    <name evidence="3" type="ORF">EAS56_15555</name>
    <name evidence="2" type="ORF">XH91_17500</name>
</gene>
<evidence type="ECO:0000313" key="2">
    <source>
        <dbReference type="EMBL" id="QAU46977.1"/>
    </source>
</evidence>
<protein>
    <submittedName>
        <fullName evidence="2">Uncharacterized protein</fullName>
    </submittedName>
</protein>
<evidence type="ECO:0000313" key="5">
    <source>
        <dbReference type="Proteomes" id="UP000290401"/>
    </source>
</evidence>
<dbReference type="EMBL" id="CP030053">
    <property type="protein sequence ID" value="QAU46977.1"/>
    <property type="molecule type" value="Genomic_DNA"/>
</dbReference>
<reference evidence="3 5" key="2">
    <citation type="submission" date="2018-10" db="EMBL/GenBank/DDBJ databases">
        <title>Bradyrhizobium sp. nov., effective nodules isolated from peanut in China.</title>
        <authorList>
            <person name="Li Y."/>
        </authorList>
    </citation>
    <scope>NUCLEOTIDE SEQUENCE [LARGE SCALE GENOMIC DNA]</scope>
    <source>
        <strain evidence="3 5">CCBAU 53426</strain>
    </source>
</reference>
<accession>A0AAE6C8Y3</accession>
<dbReference type="EMBL" id="RDQZ01000011">
    <property type="protein sequence ID" value="RXH12919.1"/>
    <property type="molecule type" value="Genomic_DNA"/>
</dbReference>
<dbReference type="Proteomes" id="UP000290401">
    <property type="component" value="Unassembled WGS sequence"/>
</dbReference>
<dbReference type="AlphaFoldDB" id="A0AAE6C8Y3"/>
<name>A0AAE6C8Y3_9BRAD</name>
<evidence type="ECO:0000256" key="1">
    <source>
        <dbReference type="SAM" id="MobiDB-lite"/>
    </source>
</evidence>
<reference evidence="2 4" key="1">
    <citation type="submission" date="2018-06" db="EMBL/GenBank/DDBJ databases">
        <title>Comparative genomics of rhizobia nodulating Arachis hypogaea in China.</title>
        <authorList>
            <person name="Li Y."/>
        </authorList>
    </citation>
    <scope>NUCLEOTIDE SEQUENCE [LARGE SCALE GENOMIC DNA]</scope>
    <source>
        <strain evidence="2 4">CCBAU 51670</strain>
    </source>
</reference>
<evidence type="ECO:0000313" key="3">
    <source>
        <dbReference type="EMBL" id="RXH12919.1"/>
    </source>
</evidence>
<proteinExistence type="predicted"/>
<dbReference type="RefSeq" id="WP_128951712.1">
    <property type="nucleotide sequence ID" value="NZ_RDQY01000019.1"/>
</dbReference>
<dbReference type="KEGG" id="bgz:XH91_17500"/>
<feature type="compositionally biased region" description="Basic and acidic residues" evidence="1">
    <location>
        <begin position="58"/>
        <end position="67"/>
    </location>
</feature>
<dbReference type="Proteomes" id="UP000288972">
    <property type="component" value="Chromosome"/>
</dbReference>
<organism evidence="2 4">
    <name type="scientific">Bradyrhizobium guangzhouense</name>
    <dbReference type="NCBI Taxonomy" id="1325095"/>
    <lineage>
        <taxon>Bacteria</taxon>
        <taxon>Pseudomonadati</taxon>
        <taxon>Pseudomonadota</taxon>
        <taxon>Alphaproteobacteria</taxon>
        <taxon>Hyphomicrobiales</taxon>
        <taxon>Nitrobacteraceae</taxon>
        <taxon>Bradyrhizobium</taxon>
    </lineage>
</organism>
<feature type="region of interest" description="Disordered" evidence="1">
    <location>
        <begin position="55"/>
        <end position="97"/>
    </location>
</feature>
<keyword evidence="5" id="KW-1185">Reference proteome</keyword>
<evidence type="ECO:0000313" key="4">
    <source>
        <dbReference type="Proteomes" id="UP000288972"/>
    </source>
</evidence>